<reference evidence="2" key="1">
    <citation type="submission" date="2020-09" db="EMBL/GenBank/DDBJ databases">
        <title>Sphingomonas sp., a new species isolated from pork steak.</title>
        <authorList>
            <person name="Heidler von Heilborn D."/>
        </authorList>
    </citation>
    <scope>NUCLEOTIDE SEQUENCE [LARGE SCALE GENOMIC DNA]</scope>
</reference>
<organism evidence="1 2">
    <name type="scientific">Sphingomonas aliaeris</name>
    <dbReference type="NCBI Taxonomy" id="2759526"/>
    <lineage>
        <taxon>Bacteria</taxon>
        <taxon>Pseudomonadati</taxon>
        <taxon>Pseudomonadota</taxon>
        <taxon>Alphaproteobacteria</taxon>
        <taxon>Sphingomonadales</taxon>
        <taxon>Sphingomonadaceae</taxon>
        <taxon>Sphingomonas</taxon>
    </lineage>
</organism>
<dbReference type="PANTHER" id="PTHR11669:SF8">
    <property type="entry name" value="DNA POLYMERASE III SUBUNIT DELTA"/>
    <property type="match status" value="1"/>
</dbReference>
<dbReference type="Proteomes" id="UP000595894">
    <property type="component" value="Chromosome"/>
</dbReference>
<protein>
    <submittedName>
        <fullName evidence="1">AAA family ATPase</fullName>
    </submittedName>
</protein>
<dbReference type="Gene3D" id="3.40.50.300">
    <property type="entry name" value="P-loop containing nucleotide triphosphate hydrolases"/>
    <property type="match status" value="1"/>
</dbReference>
<dbReference type="InterPro" id="IPR027417">
    <property type="entry name" value="P-loop_NTPase"/>
</dbReference>
<accession>A0A974NXL6</accession>
<dbReference type="Pfam" id="PF13177">
    <property type="entry name" value="DNA_pol3_delta2"/>
    <property type="match status" value="1"/>
</dbReference>
<dbReference type="EMBL" id="CP061035">
    <property type="protein sequence ID" value="QQV78741.1"/>
    <property type="molecule type" value="Genomic_DNA"/>
</dbReference>
<evidence type="ECO:0000313" key="2">
    <source>
        <dbReference type="Proteomes" id="UP000595894"/>
    </source>
</evidence>
<dbReference type="GO" id="GO:0009360">
    <property type="term" value="C:DNA polymerase III complex"/>
    <property type="evidence" value="ECO:0007669"/>
    <property type="project" value="TreeGrafter"/>
</dbReference>
<proteinExistence type="predicted"/>
<name>A0A974NXL6_9SPHN</name>
<dbReference type="AlphaFoldDB" id="A0A974NXL6"/>
<sequence>MTLPLGNDDAHAAFAAAMRNGALHHAWLFAGPEGVGKGTFARIAALRLLAEGAAKAPLPPGFDVPADNYTRSLIAAGSHPDYRELARAPKDADKPGQDLARSIPIAQVRSLQPLFAVTPSMSSRRVIVIDAIDDLERAGANALLKNLEEPPQGTIFLLISHAPGRLLPTIRSRCRLLRFESLDEPTMEAVLRTHQPSPPDAEIDALVAAGQGSPGRALGFAGLDLAAIDTAMRSIAADGDPSNARRSKLAKSLALKAAQPRYEAFLDRVPAFIAAAAPGRHGQALRTALDSYDAARTLAASARGLSLDAQATVFEMAGLVAALAPPVETSR</sequence>
<keyword evidence="2" id="KW-1185">Reference proteome</keyword>
<evidence type="ECO:0000313" key="1">
    <source>
        <dbReference type="EMBL" id="QQV78741.1"/>
    </source>
</evidence>
<gene>
    <name evidence="1" type="ORF">H5J25_09230</name>
</gene>
<dbReference type="SUPFAM" id="SSF52540">
    <property type="entry name" value="P-loop containing nucleoside triphosphate hydrolases"/>
    <property type="match status" value="1"/>
</dbReference>
<dbReference type="KEGG" id="sari:H5J25_09230"/>
<dbReference type="RefSeq" id="WP_202095827.1">
    <property type="nucleotide sequence ID" value="NZ_CP061035.1"/>
</dbReference>
<dbReference type="PANTHER" id="PTHR11669">
    <property type="entry name" value="REPLICATION FACTOR C / DNA POLYMERASE III GAMMA-TAU SUBUNIT"/>
    <property type="match status" value="1"/>
</dbReference>
<dbReference type="GO" id="GO:0006261">
    <property type="term" value="P:DNA-templated DNA replication"/>
    <property type="evidence" value="ECO:0007669"/>
    <property type="project" value="TreeGrafter"/>
</dbReference>
<dbReference type="InterPro" id="IPR050238">
    <property type="entry name" value="DNA_Rep/Repair_Clamp_Loader"/>
</dbReference>